<keyword evidence="2" id="KW-0732">Signal</keyword>
<organism evidence="3 4">
    <name type="scientific">Cajanus cajan</name>
    <name type="common">Pigeon pea</name>
    <name type="synonym">Cajanus indicus</name>
    <dbReference type="NCBI Taxonomy" id="3821"/>
    <lineage>
        <taxon>Eukaryota</taxon>
        <taxon>Viridiplantae</taxon>
        <taxon>Streptophyta</taxon>
        <taxon>Embryophyta</taxon>
        <taxon>Tracheophyta</taxon>
        <taxon>Spermatophyta</taxon>
        <taxon>Magnoliopsida</taxon>
        <taxon>eudicotyledons</taxon>
        <taxon>Gunneridae</taxon>
        <taxon>Pentapetalae</taxon>
        <taxon>rosids</taxon>
        <taxon>fabids</taxon>
        <taxon>Fabales</taxon>
        <taxon>Fabaceae</taxon>
        <taxon>Papilionoideae</taxon>
        <taxon>50 kb inversion clade</taxon>
        <taxon>NPAAA clade</taxon>
        <taxon>indigoferoid/millettioid clade</taxon>
        <taxon>Phaseoleae</taxon>
        <taxon>Cajanus</taxon>
    </lineage>
</organism>
<evidence type="ECO:0000256" key="2">
    <source>
        <dbReference type="SAM" id="SignalP"/>
    </source>
</evidence>
<feature type="signal peptide" evidence="2">
    <location>
        <begin position="1"/>
        <end position="25"/>
    </location>
</feature>
<dbReference type="Gramene" id="C.cajan_09076.t">
    <property type="protein sequence ID" value="C.cajan_09076.t.cds1"/>
    <property type="gene ID" value="C.cajan_09076"/>
</dbReference>
<protein>
    <submittedName>
        <fullName evidence="3">Uncharacterized protein</fullName>
    </submittedName>
</protein>
<sequence length="78" mass="8907">MGVPKFWAFFLLVIVLLSLTQDSTSRLDTNEELKQRSVRKVSADRSSLKFMKISNSKQVKEEVDRKVPSGPNHLHNPP</sequence>
<feature type="chain" id="PRO_5007589287" evidence="2">
    <location>
        <begin position="26"/>
        <end position="78"/>
    </location>
</feature>
<dbReference type="EMBL" id="CM003605">
    <property type="protein sequence ID" value="KYP70127.1"/>
    <property type="molecule type" value="Genomic_DNA"/>
</dbReference>
<gene>
    <name evidence="3" type="ORF">KK1_009335</name>
</gene>
<feature type="compositionally biased region" description="Basic and acidic residues" evidence="1">
    <location>
        <begin position="58"/>
        <end position="67"/>
    </location>
</feature>
<evidence type="ECO:0000313" key="4">
    <source>
        <dbReference type="Proteomes" id="UP000075243"/>
    </source>
</evidence>
<proteinExistence type="predicted"/>
<dbReference type="AlphaFoldDB" id="A0A151TSW8"/>
<evidence type="ECO:0000313" key="3">
    <source>
        <dbReference type="EMBL" id="KYP70127.1"/>
    </source>
</evidence>
<dbReference type="Proteomes" id="UP000075243">
    <property type="component" value="Chromosome 3"/>
</dbReference>
<accession>A0A151TSW8</accession>
<name>A0A151TSW8_CAJCA</name>
<feature type="region of interest" description="Disordered" evidence="1">
    <location>
        <begin position="56"/>
        <end position="78"/>
    </location>
</feature>
<keyword evidence="4" id="KW-1185">Reference proteome</keyword>
<dbReference type="OMA" id="RLDSHVN"/>
<reference evidence="3 4" key="1">
    <citation type="journal article" date="2012" name="Nat. Biotechnol.">
        <title>Draft genome sequence of pigeonpea (Cajanus cajan), an orphan legume crop of resource-poor farmers.</title>
        <authorList>
            <person name="Varshney R.K."/>
            <person name="Chen W."/>
            <person name="Li Y."/>
            <person name="Bharti A.K."/>
            <person name="Saxena R.K."/>
            <person name="Schlueter J.A."/>
            <person name="Donoghue M.T."/>
            <person name="Azam S."/>
            <person name="Fan G."/>
            <person name="Whaley A.M."/>
            <person name="Farmer A.D."/>
            <person name="Sheridan J."/>
            <person name="Iwata A."/>
            <person name="Tuteja R."/>
            <person name="Penmetsa R.V."/>
            <person name="Wu W."/>
            <person name="Upadhyaya H.D."/>
            <person name="Yang S.P."/>
            <person name="Shah T."/>
            <person name="Saxena K.B."/>
            <person name="Michael T."/>
            <person name="McCombie W.R."/>
            <person name="Yang B."/>
            <person name="Zhang G."/>
            <person name="Yang H."/>
            <person name="Wang J."/>
            <person name="Spillane C."/>
            <person name="Cook D.R."/>
            <person name="May G.D."/>
            <person name="Xu X."/>
            <person name="Jackson S.A."/>
        </authorList>
    </citation>
    <scope>NUCLEOTIDE SEQUENCE [LARGE SCALE GENOMIC DNA]</scope>
    <source>
        <strain evidence="4">cv. Asha</strain>
    </source>
</reference>
<evidence type="ECO:0000256" key="1">
    <source>
        <dbReference type="SAM" id="MobiDB-lite"/>
    </source>
</evidence>